<evidence type="ECO:0000313" key="3">
    <source>
        <dbReference type="Proteomes" id="UP000598820"/>
    </source>
</evidence>
<sequence>MGLLRLDNQLTVYHSEKALTGEFVVGCLADFVARDHTKPIVIVLDNGPIHRCKLGHCPAQSRWEEKDMYLFFLPAYSPHLNLIELVWKSLKYRWLKKVDYQSWSYLKKSDRRSGHLCYYPQFWARIQD</sequence>
<dbReference type="InterPro" id="IPR036397">
    <property type="entry name" value="RNaseH_sf"/>
</dbReference>
<organism evidence="2 3">
    <name type="scientific">Spirosoma profusum</name>
    <dbReference type="NCBI Taxonomy" id="2771354"/>
    <lineage>
        <taxon>Bacteria</taxon>
        <taxon>Pseudomonadati</taxon>
        <taxon>Bacteroidota</taxon>
        <taxon>Cytophagia</taxon>
        <taxon>Cytophagales</taxon>
        <taxon>Cytophagaceae</taxon>
        <taxon>Spirosoma</taxon>
    </lineage>
</organism>
<dbReference type="AlphaFoldDB" id="A0A927AW58"/>
<reference evidence="2" key="1">
    <citation type="submission" date="2020-09" db="EMBL/GenBank/DDBJ databases">
        <authorList>
            <person name="Kim M.K."/>
        </authorList>
    </citation>
    <scope>NUCLEOTIDE SEQUENCE</scope>
    <source>
        <strain evidence="2">BT702</strain>
    </source>
</reference>
<protein>
    <submittedName>
        <fullName evidence="2">Transposase</fullName>
    </submittedName>
</protein>
<accession>A0A927AW58</accession>
<dbReference type="GO" id="GO:0003676">
    <property type="term" value="F:nucleic acid binding"/>
    <property type="evidence" value="ECO:0007669"/>
    <property type="project" value="InterPro"/>
</dbReference>
<dbReference type="EMBL" id="JACWZY010000058">
    <property type="protein sequence ID" value="MBD2705476.1"/>
    <property type="molecule type" value="Genomic_DNA"/>
</dbReference>
<dbReference type="SUPFAM" id="SSF53098">
    <property type="entry name" value="Ribonuclease H-like"/>
    <property type="match status" value="1"/>
</dbReference>
<dbReference type="InterPro" id="IPR012337">
    <property type="entry name" value="RNaseH-like_sf"/>
</dbReference>
<dbReference type="Proteomes" id="UP000598820">
    <property type="component" value="Unassembled WGS sequence"/>
</dbReference>
<dbReference type="Gene3D" id="3.30.420.10">
    <property type="entry name" value="Ribonuclease H-like superfamily/Ribonuclease H"/>
    <property type="match status" value="1"/>
</dbReference>
<name>A0A927AW58_9BACT</name>
<dbReference type="InterPro" id="IPR038717">
    <property type="entry name" value="Tc1-like_DDE_dom"/>
</dbReference>
<feature type="domain" description="Tc1-like transposase DDE" evidence="1">
    <location>
        <begin position="1"/>
        <end position="103"/>
    </location>
</feature>
<gene>
    <name evidence="2" type="ORF">IC229_33000</name>
</gene>
<evidence type="ECO:0000313" key="2">
    <source>
        <dbReference type="EMBL" id="MBD2705476.1"/>
    </source>
</evidence>
<comment type="caution">
    <text evidence="2">The sequence shown here is derived from an EMBL/GenBank/DDBJ whole genome shotgun (WGS) entry which is preliminary data.</text>
</comment>
<keyword evidence="3" id="KW-1185">Reference proteome</keyword>
<evidence type="ECO:0000259" key="1">
    <source>
        <dbReference type="Pfam" id="PF13358"/>
    </source>
</evidence>
<proteinExistence type="predicted"/>
<dbReference type="Pfam" id="PF13358">
    <property type="entry name" value="DDE_3"/>
    <property type="match status" value="1"/>
</dbReference>